<dbReference type="EMBL" id="JASZZN010000004">
    <property type="protein sequence ID" value="MDM4015214.1"/>
    <property type="molecule type" value="Genomic_DNA"/>
</dbReference>
<feature type="transmembrane region" description="Helical" evidence="1">
    <location>
        <begin position="117"/>
        <end position="136"/>
    </location>
</feature>
<keyword evidence="5" id="KW-1185">Reference proteome</keyword>
<feature type="domain" description="Alpha/beta-hydrolase catalytic" evidence="2">
    <location>
        <begin position="252"/>
        <end position="537"/>
    </location>
</feature>
<gene>
    <name evidence="4" type="ORF">QTN89_07220</name>
</gene>
<organism evidence="4 5">
    <name type="scientific">Roseiconus lacunae</name>
    <dbReference type="NCBI Taxonomy" id="2605694"/>
    <lineage>
        <taxon>Bacteria</taxon>
        <taxon>Pseudomonadati</taxon>
        <taxon>Planctomycetota</taxon>
        <taxon>Planctomycetia</taxon>
        <taxon>Pirellulales</taxon>
        <taxon>Pirellulaceae</taxon>
        <taxon>Roseiconus</taxon>
    </lineage>
</organism>
<evidence type="ECO:0000259" key="3">
    <source>
        <dbReference type="Pfam" id="PF15420"/>
    </source>
</evidence>
<dbReference type="Pfam" id="PF10081">
    <property type="entry name" value="Abhydrolase_9"/>
    <property type="match status" value="1"/>
</dbReference>
<feature type="transmembrane region" description="Helical" evidence="1">
    <location>
        <begin position="45"/>
        <end position="65"/>
    </location>
</feature>
<feature type="transmembrane region" description="Helical" evidence="1">
    <location>
        <begin position="12"/>
        <end position="33"/>
    </location>
</feature>
<dbReference type="InterPro" id="IPR027788">
    <property type="entry name" value="Alpha/beta-hydrolase_N_dom"/>
</dbReference>
<keyword evidence="1" id="KW-0812">Transmembrane</keyword>
<name>A0ABT7PFY5_9BACT</name>
<accession>A0ABT7PFY5</accession>
<evidence type="ECO:0000313" key="5">
    <source>
        <dbReference type="Proteomes" id="UP001239462"/>
    </source>
</evidence>
<dbReference type="PIRSF" id="PIRSF007542">
    <property type="entry name" value="UCP007542"/>
    <property type="match status" value="1"/>
</dbReference>
<dbReference type="InterPro" id="IPR027787">
    <property type="entry name" value="Alpha/beta-hydrolase_catalytic"/>
</dbReference>
<keyword evidence="1" id="KW-0472">Membrane</keyword>
<reference evidence="4 5" key="1">
    <citation type="submission" date="2023-06" db="EMBL/GenBank/DDBJ databases">
        <title>Roseiconus lacunae JC819 isolated from Gulf of Mannar region, Tamil Nadu.</title>
        <authorList>
            <person name="Pk S."/>
            <person name="Ch S."/>
            <person name="Ch V.R."/>
        </authorList>
    </citation>
    <scope>NUCLEOTIDE SEQUENCE [LARGE SCALE GENOMIC DNA]</scope>
    <source>
        <strain evidence="4 5">JC819</strain>
    </source>
</reference>
<evidence type="ECO:0000313" key="4">
    <source>
        <dbReference type="EMBL" id="MDM4015214.1"/>
    </source>
</evidence>
<feature type="transmembrane region" description="Helical" evidence="1">
    <location>
        <begin position="77"/>
        <end position="97"/>
    </location>
</feature>
<evidence type="ECO:0000259" key="2">
    <source>
        <dbReference type="Pfam" id="PF10081"/>
    </source>
</evidence>
<dbReference type="InterPro" id="IPR012037">
    <property type="entry name" value="Alpha/beta-hydrolase_fam"/>
</dbReference>
<proteinExistence type="predicted"/>
<comment type="caution">
    <text evidence="4">The sequence shown here is derived from an EMBL/GenBank/DDBJ whole genome shotgun (WGS) entry which is preliminary data.</text>
</comment>
<keyword evidence="1" id="KW-1133">Transmembrane helix</keyword>
<protein>
    <submittedName>
        <fullName evidence="4">Alpha/beta-hydrolase family protein</fullName>
    </submittedName>
</protein>
<feature type="transmembrane region" description="Helical" evidence="1">
    <location>
        <begin position="157"/>
        <end position="175"/>
    </location>
</feature>
<sequence>MKKLLLDYKNSFSFVGLSVAGLFFAASVTPSLLPRTFVVQGILSGFSLAIGYGVGLAGLFSYQFLGLREPEGRVQVIAKRITVVLVAVVFIGFIWRMTAWQNSIRELMQMEPLESAYPYRTAIIAIAVGAILVAFARAFGWSCRFVADRLDRFVPRRIASAVAVVFVSVVIMTLSNDLIVKNLLNAADHFFANLDEISDEVPAKPTEEFLTGSDASLVSWNSIGRQGKFFLAGGPTKTDIETLWQSDADHPIRVYVGLRSRPTPKDRAKLALEELKRVGGFERSVLIVATPTGTGWLDPSAVDTIEYLHGGDTAMVSTQYSYLPSWITILIDPERSIRSAQALFDEVYSHWKTLPKTSRPKLYLQGLSLGSLGSEICSDIYTVFEDPIDGAVWSGPPFPSRRWRQAINNRVEGTPVWLPKFRDGRLLRFTAQENALEPDRPWGPMRNVYIQHASDPMVWFSPDLAWSRPRWLGDSRGPDVSSQLRWYPIITFLQIGFDIPMATTVPIGFGHNYSPSSYIDAWVAVTDPPFADPKQRRQLKDHFRSLDTPKP</sequence>
<feature type="domain" description="Alpha/beta-hydrolase N-terminal" evidence="3">
    <location>
        <begin position="29"/>
        <end position="235"/>
    </location>
</feature>
<dbReference type="Proteomes" id="UP001239462">
    <property type="component" value="Unassembled WGS sequence"/>
</dbReference>
<evidence type="ECO:0000256" key="1">
    <source>
        <dbReference type="SAM" id="Phobius"/>
    </source>
</evidence>
<dbReference type="Pfam" id="PF15420">
    <property type="entry name" value="Abhydrolase_9_N"/>
    <property type="match status" value="1"/>
</dbReference>
<dbReference type="RefSeq" id="WP_289162694.1">
    <property type="nucleotide sequence ID" value="NZ_JASZZN010000004.1"/>
</dbReference>